<comment type="similarity">
    <text evidence="2">Belongs to the cysteine synthase/cystathionine beta-synthase family.</text>
</comment>
<dbReference type="EC" id="4.2.1.22" evidence="5"/>
<dbReference type="FunFam" id="3.40.50.1100:FF:000003">
    <property type="entry name" value="Cystathionine beta-synthase"/>
    <property type="match status" value="1"/>
</dbReference>
<gene>
    <name evidence="5" type="ORF">LSAA_4280</name>
</gene>
<comment type="cofactor">
    <cofactor evidence="1">
        <name>pyridoxal 5'-phosphate</name>
        <dbReference type="ChEBI" id="CHEBI:597326"/>
    </cofactor>
</comment>
<dbReference type="AlphaFoldDB" id="A0A7R8CKT0"/>
<protein>
    <submittedName>
        <fullName evidence="5">CBS</fullName>
        <ecNumber evidence="5">4.2.1.22</ecNumber>
    </submittedName>
</protein>
<keyword evidence="5" id="KW-0456">Lyase</keyword>
<dbReference type="EMBL" id="HG994592">
    <property type="protein sequence ID" value="CAF2823139.1"/>
    <property type="molecule type" value="Genomic_DNA"/>
</dbReference>
<dbReference type="PANTHER" id="PTHR10314">
    <property type="entry name" value="CYSTATHIONINE BETA-SYNTHASE"/>
    <property type="match status" value="1"/>
</dbReference>
<evidence type="ECO:0000313" key="6">
    <source>
        <dbReference type="Proteomes" id="UP000675881"/>
    </source>
</evidence>
<sequence length="344" mass="37124">MGSPESEMPEHLYSSTEPLDVPRYKDLIGNTPLIDISSISDNLAPGVKIYGKCEFLNPGFSMKDRIVKNILDKAEKSGKLQKGGTVVAASSGNTGASLALIAATRGYNVVVTTTPKCSEEKMNSIKAYGAKLHVSPSGLSDDHPESYLNMARKLAADNEGWFDIDQYENLDNPEGHFLTLGPEIWRQTKGRVSHFVLGGSTGGTISGVGRFLKGKQKDIKCILADPYGSIFYEYHKTGKHGAPKKFLVEGIGKGYIPGCLNFDVIDDVVQVSDQDSLSTCHILARKEGLMVGGSAGLNVFAAKKVAESLTEPSVVVTILCDLGVKYLTKVYNEKWLSKNGINVS</sequence>
<name>A0A7R8CKT0_LEPSM</name>
<accession>A0A7R8CKT0</accession>
<dbReference type="GO" id="GO:0004122">
    <property type="term" value="F:cystathionine beta-synthase activity"/>
    <property type="evidence" value="ECO:0007669"/>
    <property type="project" value="UniProtKB-EC"/>
</dbReference>
<evidence type="ECO:0000256" key="2">
    <source>
        <dbReference type="ARBA" id="ARBA00007103"/>
    </source>
</evidence>
<dbReference type="Pfam" id="PF00291">
    <property type="entry name" value="PALP"/>
    <property type="match status" value="1"/>
</dbReference>
<dbReference type="Proteomes" id="UP000675881">
    <property type="component" value="Chromosome 13"/>
</dbReference>
<keyword evidence="3" id="KW-0663">Pyridoxal phosphate</keyword>
<dbReference type="OrthoDB" id="10259545at2759"/>
<dbReference type="Gene3D" id="3.40.50.1100">
    <property type="match status" value="2"/>
</dbReference>
<dbReference type="SUPFAM" id="SSF53686">
    <property type="entry name" value="Tryptophan synthase beta subunit-like PLP-dependent enzymes"/>
    <property type="match status" value="1"/>
</dbReference>
<evidence type="ECO:0000259" key="4">
    <source>
        <dbReference type="Pfam" id="PF00291"/>
    </source>
</evidence>
<dbReference type="InterPro" id="IPR001926">
    <property type="entry name" value="TrpB-like_PALP"/>
</dbReference>
<feature type="domain" description="Tryptophan synthase beta chain-like PALP" evidence="4">
    <location>
        <begin position="26"/>
        <end position="321"/>
    </location>
</feature>
<evidence type="ECO:0000313" key="5">
    <source>
        <dbReference type="EMBL" id="CAF2823139.1"/>
    </source>
</evidence>
<proteinExistence type="inferred from homology"/>
<reference evidence="5" key="1">
    <citation type="submission" date="2021-02" db="EMBL/GenBank/DDBJ databases">
        <authorList>
            <person name="Bekaert M."/>
        </authorList>
    </citation>
    <scope>NUCLEOTIDE SEQUENCE</scope>
    <source>
        <strain evidence="5">IoA-00</strain>
    </source>
</reference>
<keyword evidence="6" id="KW-1185">Reference proteome</keyword>
<dbReference type="CDD" id="cd01561">
    <property type="entry name" value="CBS_like"/>
    <property type="match status" value="1"/>
</dbReference>
<evidence type="ECO:0000256" key="1">
    <source>
        <dbReference type="ARBA" id="ARBA00001933"/>
    </source>
</evidence>
<dbReference type="InterPro" id="IPR036052">
    <property type="entry name" value="TrpB-like_PALP_sf"/>
</dbReference>
<evidence type="ECO:0000256" key="3">
    <source>
        <dbReference type="ARBA" id="ARBA00022898"/>
    </source>
</evidence>
<organism evidence="5 6">
    <name type="scientific">Lepeophtheirus salmonis</name>
    <name type="common">Salmon louse</name>
    <name type="synonym">Caligus salmonis</name>
    <dbReference type="NCBI Taxonomy" id="72036"/>
    <lineage>
        <taxon>Eukaryota</taxon>
        <taxon>Metazoa</taxon>
        <taxon>Ecdysozoa</taxon>
        <taxon>Arthropoda</taxon>
        <taxon>Crustacea</taxon>
        <taxon>Multicrustacea</taxon>
        <taxon>Hexanauplia</taxon>
        <taxon>Copepoda</taxon>
        <taxon>Siphonostomatoida</taxon>
        <taxon>Caligidae</taxon>
        <taxon>Lepeophtheirus</taxon>
    </lineage>
</organism>
<dbReference type="GO" id="GO:0019344">
    <property type="term" value="P:cysteine biosynthetic process"/>
    <property type="evidence" value="ECO:0007669"/>
    <property type="project" value="UniProtKB-ARBA"/>
</dbReference>
<dbReference type="InterPro" id="IPR050214">
    <property type="entry name" value="Cys_Synth/Cystath_Beta-Synth"/>
</dbReference>